<keyword evidence="2" id="KW-0472">Membrane</keyword>
<dbReference type="RefSeq" id="WP_152306493.1">
    <property type="nucleotide sequence ID" value="NZ_CP043617.1"/>
</dbReference>
<feature type="repeat" description="TPR" evidence="1">
    <location>
        <begin position="123"/>
        <end position="156"/>
    </location>
</feature>
<dbReference type="InterPro" id="IPR011990">
    <property type="entry name" value="TPR-like_helical_dom_sf"/>
</dbReference>
<protein>
    <recommendedName>
        <fullName evidence="5">Tetratricopeptide repeat protein</fullName>
    </recommendedName>
</protein>
<dbReference type="SUPFAM" id="SSF48452">
    <property type="entry name" value="TPR-like"/>
    <property type="match status" value="2"/>
</dbReference>
<dbReference type="SUPFAM" id="SSF81901">
    <property type="entry name" value="HCP-like"/>
    <property type="match status" value="1"/>
</dbReference>
<keyword evidence="2" id="KW-1133">Transmembrane helix</keyword>
<evidence type="ECO:0000256" key="1">
    <source>
        <dbReference type="PROSITE-ProRule" id="PRU00339"/>
    </source>
</evidence>
<dbReference type="PROSITE" id="PS50005">
    <property type="entry name" value="TPR"/>
    <property type="match status" value="2"/>
</dbReference>
<dbReference type="AlphaFoldDB" id="A0A5P8NYS1"/>
<dbReference type="OrthoDB" id="5346105at2"/>
<reference evidence="3 4" key="1">
    <citation type="submission" date="2019-09" db="EMBL/GenBank/DDBJ databases">
        <title>Sulfurimonas gotlandica sp. nov., a chemoautotrophic and psychrotolerant epsilonproteobacterium isolated from a pelagic redoxcline, and an emended description of the genus Sulfurimonas.</title>
        <authorList>
            <person name="Wang S."/>
            <person name="Jiang L."/>
            <person name="Shao S."/>
        </authorList>
    </citation>
    <scope>NUCLEOTIDE SEQUENCE [LARGE SCALE GENOMIC DNA]</scope>
    <source>
        <strain evidence="3 4">GYSZ_1</strain>
    </source>
</reference>
<dbReference type="EMBL" id="CP043617">
    <property type="protein sequence ID" value="QFR48550.1"/>
    <property type="molecule type" value="Genomic_DNA"/>
</dbReference>
<dbReference type="SMART" id="SM00028">
    <property type="entry name" value="TPR"/>
    <property type="match status" value="3"/>
</dbReference>
<accession>A0A5P8NYS1</accession>
<dbReference type="KEGG" id="sulg:FJR48_01925"/>
<keyword evidence="1" id="KW-0802">TPR repeat</keyword>
<dbReference type="Gene3D" id="1.25.40.10">
    <property type="entry name" value="Tetratricopeptide repeat domain"/>
    <property type="match status" value="2"/>
</dbReference>
<gene>
    <name evidence="3" type="ORF">FJR48_01925</name>
</gene>
<evidence type="ECO:0000313" key="3">
    <source>
        <dbReference type="EMBL" id="QFR48550.1"/>
    </source>
</evidence>
<feature type="repeat" description="TPR" evidence="1">
    <location>
        <begin position="443"/>
        <end position="476"/>
    </location>
</feature>
<evidence type="ECO:0008006" key="5">
    <source>
        <dbReference type="Google" id="ProtNLM"/>
    </source>
</evidence>
<keyword evidence="4" id="KW-1185">Reference proteome</keyword>
<dbReference type="Proteomes" id="UP000326944">
    <property type="component" value="Chromosome"/>
</dbReference>
<proteinExistence type="predicted"/>
<dbReference type="InterPro" id="IPR019734">
    <property type="entry name" value="TPR_rpt"/>
</dbReference>
<sequence>MAEFEEEIIIIEDDDVIKSLKQEESDDSDKKKKIIIFSAISAVLIVIIIVTLILIFSSDKKEEVQKYSIDSIEEKLNDNQDKKQNLEMSELENMIAKAAYLYENGSQAKALHLYEKIAQFSESISQYNLGVAQLKNEQYDTALKTFSKAIQNGEKRCVSAINAAVCSLHMNNKKSFDYYINLAYAYLPSENKSPLYSYYYALIQYYKNNYFEALSALNNPTTDEYPNIQKHLKSKINALYNNNFKAIEELEKDYEKEDSLSLGLLYGRIGDIGLAEKYIQEALSNNIEPVKSALALSYIYLKSGRVTSAGKLIQNTTDMFPEEVYKPYPIKVKLKDELFDPEKAQASYKEDIKKSNLIKYHKIFYFSPYKIFNANSTIDYIRKGNTNIYIDNVHSAKNYLKRSKATSSVNKGIVQAIKMALSFDLRDANQKLQNLVNIQPRHSILHYNLALTYAQMGDITNAYQHFLKSYHLDAKNYLSGIYASLCADLLDKDKKRLLNTLKESILLENDSEEIQFYKTLMFISNNNSSSASDWLYHDYKQRPIYLALEAIIADDLNNKAIAKKATTTLSTLFPNDILPQIMYIDTHFNELKPKKYAFEVLKYLKKQNFNYKDLFYGPFITRQLYIQQSLITGNLYFVRKILRDELETTRKNTEELTSALALASLYDKSYEESYVLYNNLIDTLKVRDSYTLFLGAVASTAAGHNANAIALLELSKMKNKTFKQSRYALGLLYLETQNNAGASIQLNMVGDSGFRSKYFTFDIDTDKLYLQKTLGQI</sequence>
<name>A0A5P8NYS1_9BACT</name>
<evidence type="ECO:0000256" key="2">
    <source>
        <dbReference type="SAM" id="Phobius"/>
    </source>
</evidence>
<keyword evidence="2" id="KW-0812">Transmembrane</keyword>
<feature type="transmembrane region" description="Helical" evidence="2">
    <location>
        <begin position="34"/>
        <end position="56"/>
    </location>
</feature>
<evidence type="ECO:0000313" key="4">
    <source>
        <dbReference type="Proteomes" id="UP000326944"/>
    </source>
</evidence>
<organism evidence="3 4">
    <name type="scientific">Sulfurimonas lithotrophica</name>
    <dbReference type="NCBI Taxonomy" id="2590022"/>
    <lineage>
        <taxon>Bacteria</taxon>
        <taxon>Pseudomonadati</taxon>
        <taxon>Campylobacterota</taxon>
        <taxon>Epsilonproteobacteria</taxon>
        <taxon>Campylobacterales</taxon>
        <taxon>Sulfurimonadaceae</taxon>
        <taxon>Sulfurimonas</taxon>
    </lineage>
</organism>